<comment type="caution">
    <text evidence="2">The sequence shown here is derived from an EMBL/GenBank/DDBJ whole genome shotgun (WGS) entry which is preliminary data.</text>
</comment>
<proteinExistence type="predicted"/>
<gene>
    <name evidence="2" type="ORF">ACFPJ6_14575</name>
</gene>
<name>A0ABW0GPS8_9MICO</name>
<accession>A0ABW0GPS8</accession>
<dbReference type="PANTHER" id="PTHR33570:SF2">
    <property type="entry name" value="CARBOXYMUCONOLACTONE DECARBOXYLASE-LIKE DOMAIN-CONTAINING PROTEIN"/>
    <property type="match status" value="1"/>
</dbReference>
<dbReference type="PANTHER" id="PTHR33570">
    <property type="entry name" value="4-CARBOXYMUCONOLACTONE DECARBOXYLASE FAMILY PROTEIN"/>
    <property type="match status" value="1"/>
</dbReference>
<dbReference type="InterPro" id="IPR052512">
    <property type="entry name" value="4CMD/NDH-1_regulator"/>
</dbReference>
<dbReference type="InterPro" id="IPR029032">
    <property type="entry name" value="AhpD-like"/>
</dbReference>
<dbReference type="Proteomes" id="UP001596122">
    <property type="component" value="Unassembled WGS sequence"/>
</dbReference>
<evidence type="ECO:0000313" key="2">
    <source>
        <dbReference type="EMBL" id="MFC5382000.1"/>
    </source>
</evidence>
<protein>
    <submittedName>
        <fullName evidence="2">Carboxymuconolactone decarboxylase family protein</fullName>
    </submittedName>
</protein>
<dbReference type="EMBL" id="JBHSLD010000014">
    <property type="protein sequence ID" value="MFC5382000.1"/>
    <property type="molecule type" value="Genomic_DNA"/>
</dbReference>
<dbReference type="Pfam" id="PF02627">
    <property type="entry name" value="CMD"/>
    <property type="match status" value="2"/>
</dbReference>
<sequence length="251" mass="27311">MTSSARQEWAEETYACLFGPRDRDAPETHPELMAILRGVVFGDVFRTGELDDATRELVTVTVLSVLGTGRQLGAHTHAALNVGVPPVSLREAVYQLAPFVGFPRTLTALVTVDDVLTARGVELPLPDQGTVGEDERYERGLEIQAPLYGTEIRDNLADLPAPFDEALPRFLTEWCFGDFYTREGLTLAQRELLVLCALTALGDTGPQLTPHARACLEVGNSRETVLAAIVHCLPYVGFPRTLAAVRAVKGL</sequence>
<organism evidence="2 3">
    <name type="scientific">Aquipuribacter nitratireducens</name>
    <dbReference type="NCBI Taxonomy" id="650104"/>
    <lineage>
        <taxon>Bacteria</taxon>
        <taxon>Bacillati</taxon>
        <taxon>Actinomycetota</taxon>
        <taxon>Actinomycetes</taxon>
        <taxon>Micrococcales</taxon>
        <taxon>Intrasporangiaceae</taxon>
        <taxon>Aquipuribacter</taxon>
    </lineage>
</organism>
<evidence type="ECO:0000259" key="1">
    <source>
        <dbReference type="Pfam" id="PF02627"/>
    </source>
</evidence>
<feature type="domain" description="Carboxymuconolactone decarboxylase-like" evidence="1">
    <location>
        <begin position="30"/>
        <end position="109"/>
    </location>
</feature>
<feature type="domain" description="Carboxymuconolactone decarboxylase-like" evidence="1">
    <location>
        <begin position="166"/>
        <end position="249"/>
    </location>
</feature>
<dbReference type="Gene3D" id="1.20.1290.10">
    <property type="entry name" value="AhpD-like"/>
    <property type="match status" value="1"/>
</dbReference>
<reference evidence="3" key="1">
    <citation type="journal article" date="2019" name="Int. J. Syst. Evol. Microbiol.">
        <title>The Global Catalogue of Microorganisms (GCM) 10K type strain sequencing project: providing services to taxonomists for standard genome sequencing and annotation.</title>
        <authorList>
            <consortium name="The Broad Institute Genomics Platform"/>
            <consortium name="The Broad Institute Genome Sequencing Center for Infectious Disease"/>
            <person name="Wu L."/>
            <person name="Ma J."/>
        </authorList>
    </citation>
    <scope>NUCLEOTIDE SEQUENCE [LARGE SCALE GENOMIC DNA]</scope>
    <source>
        <strain evidence="3">CCUG 43114</strain>
    </source>
</reference>
<evidence type="ECO:0000313" key="3">
    <source>
        <dbReference type="Proteomes" id="UP001596122"/>
    </source>
</evidence>
<dbReference type="RefSeq" id="WP_340269953.1">
    <property type="nucleotide sequence ID" value="NZ_JBBEOG010000005.1"/>
</dbReference>
<keyword evidence="3" id="KW-1185">Reference proteome</keyword>
<dbReference type="InterPro" id="IPR003779">
    <property type="entry name" value="CMD-like"/>
</dbReference>
<dbReference type="SUPFAM" id="SSF69118">
    <property type="entry name" value="AhpD-like"/>
    <property type="match status" value="1"/>
</dbReference>